<keyword evidence="1" id="KW-0472">Membrane</keyword>
<feature type="transmembrane region" description="Helical" evidence="1">
    <location>
        <begin position="109"/>
        <end position="126"/>
    </location>
</feature>
<feature type="transmembrane region" description="Helical" evidence="1">
    <location>
        <begin position="175"/>
        <end position="201"/>
    </location>
</feature>
<feature type="transmembrane region" description="Helical" evidence="1">
    <location>
        <begin position="251"/>
        <end position="271"/>
    </location>
</feature>
<dbReference type="RefSeq" id="WP_151579606.1">
    <property type="nucleotide sequence ID" value="NZ_WBVM01000001.1"/>
</dbReference>
<sequence>MTPYLVLLATVLALAALGAVTTAAAGRGAGPDERAALARWTPFDLVLLGVLVVFAGSRVGVGTDYELYAALWFRAGGDSLGAALDRSPQDPGFVALQHLLHRVGDGPEVMFWVTSAATVGAMVLALKHGTRSFPAAIFLLVALGGYLAPFNLVRQGLAAALLFLAATRYLDRRRWVFVVLVAAATAVHASALAVAVVLLVVRNVQPRPRVLAVLLAGALLAAQLYLTVPAVTRLAELLNPRYVQYVVQEEAGLGTYLVIGARLLLVLYCYLHATLLTPLERRCLVFATLGLAAQVVGTQSIAFARFDVYFALFLVVPLAGLVRAAPDRLQRAAVLGGSLVYMVLLIGNYYGLVPYRSTWWAG</sequence>
<dbReference type="AlphaFoldDB" id="A0A7J5E2R4"/>
<feature type="transmembrane region" description="Helical" evidence="1">
    <location>
        <begin position="138"/>
        <end position="163"/>
    </location>
</feature>
<name>A0A7J5E2R4_NOCSI</name>
<proteinExistence type="predicted"/>
<feature type="transmembrane region" description="Helical" evidence="1">
    <location>
        <begin position="308"/>
        <end position="325"/>
    </location>
</feature>
<keyword evidence="1" id="KW-0812">Transmembrane</keyword>
<organism evidence="3 4">
    <name type="scientific">Nocardioides simplex</name>
    <name type="common">Arthrobacter simplex</name>
    <dbReference type="NCBI Taxonomy" id="2045"/>
    <lineage>
        <taxon>Bacteria</taxon>
        <taxon>Bacillati</taxon>
        <taxon>Actinomycetota</taxon>
        <taxon>Actinomycetes</taxon>
        <taxon>Propionibacteriales</taxon>
        <taxon>Nocardioidaceae</taxon>
        <taxon>Pimelobacter</taxon>
    </lineage>
</organism>
<feature type="signal peptide" evidence="2">
    <location>
        <begin position="1"/>
        <end position="24"/>
    </location>
</feature>
<reference evidence="3 4" key="1">
    <citation type="submission" date="2019-09" db="EMBL/GenBank/DDBJ databases">
        <title>Pimelobacter sp. isolated from Paulinella.</title>
        <authorList>
            <person name="Jeong S.E."/>
        </authorList>
    </citation>
    <scope>NUCLEOTIDE SEQUENCE [LARGE SCALE GENOMIC DNA]</scope>
    <source>
        <strain evidence="3 4">Pch-N</strain>
    </source>
</reference>
<gene>
    <name evidence="3" type="ORF">F9L07_10390</name>
</gene>
<dbReference type="Pfam" id="PF14897">
    <property type="entry name" value="EpsG"/>
    <property type="match status" value="1"/>
</dbReference>
<feature type="transmembrane region" description="Helical" evidence="1">
    <location>
        <begin position="332"/>
        <end position="352"/>
    </location>
</feature>
<keyword evidence="1" id="KW-1133">Transmembrane helix</keyword>
<evidence type="ECO:0000256" key="1">
    <source>
        <dbReference type="SAM" id="Phobius"/>
    </source>
</evidence>
<feature type="transmembrane region" description="Helical" evidence="1">
    <location>
        <begin position="283"/>
        <end position="302"/>
    </location>
</feature>
<protein>
    <submittedName>
        <fullName evidence="3">EpsG family protein</fullName>
    </submittedName>
</protein>
<dbReference type="Proteomes" id="UP000449906">
    <property type="component" value="Unassembled WGS sequence"/>
</dbReference>
<accession>A0A7J5E2R4</accession>
<dbReference type="InterPro" id="IPR049458">
    <property type="entry name" value="EpsG-like"/>
</dbReference>
<keyword evidence="2" id="KW-0732">Signal</keyword>
<dbReference type="EMBL" id="WBVM01000001">
    <property type="protein sequence ID" value="KAB2812204.1"/>
    <property type="molecule type" value="Genomic_DNA"/>
</dbReference>
<comment type="caution">
    <text evidence="3">The sequence shown here is derived from an EMBL/GenBank/DDBJ whole genome shotgun (WGS) entry which is preliminary data.</text>
</comment>
<evidence type="ECO:0000256" key="2">
    <source>
        <dbReference type="SAM" id="SignalP"/>
    </source>
</evidence>
<evidence type="ECO:0000313" key="3">
    <source>
        <dbReference type="EMBL" id="KAB2812204.1"/>
    </source>
</evidence>
<feature type="transmembrane region" description="Helical" evidence="1">
    <location>
        <begin position="210"/>
        <end position="231"/>
    </location>
</feature>
<evidence type="ECO:0000313" key="4">
    <source>
        <dbReference type="Proteomes" id="UP000449906"/>
    </source>
</evidence>
<feature type="chain" id="PRO_5039326168" evidence="2">
    <location>
        <begin position="25"/>
        <end position="362"/>
    </location>
</feature>